<accession>A0A8T0CBY6</accession>
<dbReference type="AlphaFoldDB" id="A0A8T0CBY6"/>
<name>A0A8T0CBY6_9GAMM</name>
<comment type="caution">
    <text evidence="1">The sequence shown here is derived from an EMBL/GenBank/DDBJ whole genome shotgun (WGS) entry which is preliminary data.</text>
</comment>
<dbReference type="EMBL" id="AHCD03000026">
    <property type="protein sequence ID" value="KAF7788209.1"/>
    <property type="molecule type" value="Genomic_DNA"/>
</dbReference>
<gene>
    <name evidence="1" type="ORF">PRUB_a2811</name>
</gene>
<proteinExistence type="predicted"/>
<evidence type="ECO:0000313" key="1">
    <source>
        <dbReference type="EMBL" id="KAF7788209.1"/>
    </source>
</evidence>
<sequence>MVHLSRFFHVCCRDFAPAAKVFCVVLLTKPAKVQASMLT</sequence>
<evidence type="ECO:0000313" key="2">
    <source>
        <dbReference type="Proteomes" id="UP000016480"/>
    </source>
</evidence>
<dbReference type="Proteomes" id="UP000016480">
    <property type="component" value="Unassembled WGS sequence"/>
</dbReference>
<reference evidence="1 2" key="1">
    <citation type="journal article" date="2012" name="J. Bacteriol.">
        <title>Genome sequence of the cycloprodigiosin-producing bacterial strain Pseudoalteromonas rubra ATCC 29570(T).</title>
        <authorList>
            <person name="Xie B.B."/>
            <person name="Shu Y.L."/>
            <person name="Qin Q.L."/>
            <person name="Rong J.C."/>
            <person name="Zhang X.Y."/>
            <person name="Chen X.L."/>
            <person name="Zhou B.C."/>
            <person name="Zhang Y.Z."/>
        </authorList>
    </citation>
    <scope>NUCLEOTIDE SEQUENCE [LARGE SCALE GENOMIC DNA]</scope>
    <source>
        <strain evidence="1 2">DSM 6842</strain>
    </source>
</reference>
<protein>
    <submittedName>
        <fullName evidence="1">Uncharacterized protein</fullName>
    </submittedName>
</protein>
<organism evidence="1 2">
    <name type="scientific">Pseudoalteromonas rubra</name>
    <dbReference type="NCBI Taxonomy" id="43658"/>
    <lineage>
        <taxon>Bacteria</taxon>
        <taxon>Pseudomonadati</taxon>
        <taxon>Pseudomonadota</taxon>
        <taxon>Gammaproteobacteria</taxon>
        <taxon>Alteromonadales</taxon>
        <taxon>Pseudoalteromonadaceae</taxon>
        <taxon>Pseudoalteromonas</taxon>
    </lineage>
</organism>